<dbReference type="Proteomes" id="UP000596661">
    <property type="component" value="Chromosome 2"/>
</dbReference>
<evidence type="ECO:0000313" key="2">
    <source>
        <dbReference type="Proteomes" id="UP000596661"/>
    </source>
</evidence>
<name>A0A803QT19_CANSA</name>
<sequence>MMALIVALTGDNIHWMNRSIHAQPRKLCHLLQFLLLSRQILHHPGSIKTLHIQLRRHSYLHLHLLPSMSLELNRMS</sequence>
<dbReference type="EMBL" id="UZAU01000173">
    <property type="status" value="NOT_ANNOTATED_CDS"/>
    <property type="molecule type" value="Genomic_DNA"/>
</dbReference>
<dbReference type="Gramene" id="novel_model_1053_5bd9a17a">
    <property type="protein sequence ID" value="cds.novel_model_1053_5bd9a17a"/>
    <property type="gene ID" value="novel_gene_597_5bd9a17a"/>
</dbReference>
<reference evidence="1" key="2">
    <citation type="submission" date="2021-03" db="UniProtKB">
        <authorList>
            <consortium name="EnsemblPlants"/>
        </authorList>
    </citation>
    <scope>IDENTIFICATION</scope>
</reference>
<keyword evidence="2" id="KW-1185">Reference proteome</keyword>
<dbReference type="EnsemblPlants" id="novel_model_1053_5bd9a17a">
    <property type="protein sequence ID" value="cds.novel_model_1053_5bd9a17a"/>
    <property type="gene ID" value="novel_gene_597_5bd9a17a"/>
</dbReference>
<organism evidence="1 2">
    <name type="scientific">Cannabis sativa</name>
    <name type="common">Hemp</name>
    <name type="synonym">Marijuana</name>
    <dbReference type="NCBI Taxonomy" id="3483"/>
    <lineage>
        <taxon>Eukaryota</taxon>
        <taxon>Viridiplantae</taxon>
        <taxon>Streptophyta</taxon>
        <taxon>Embryophyta</taxon>
        <taxon>Tracheophyta</taxon>
        <taxon>Spermatophyta</taxon>
        <taxon>Magnoliopsida</taxon>
        <taxon>eudicotyledons</taxon>
        <taxon>Gunneridae</taxon>
        <taxon>Pentapetalae</taxon>
        <taxon>rosids</taxon>
        <taxon>fabids</taxon>
        <taxon>Rosales</taxon>
        <taxon>Cannabaceae</taxon>
        <taxon>Cannabis</taxon>
    </lineage>
</organism>
<protein>
    <submittedName>
        <fullName evidence="1">Uncharacterized protein</fullName>
    </submittedName>
</protein>
<proteinExistence type="predicted"/>
<accession>A0A803QT19</accession>
<dbReference type="AlphaFoldDB" id="A0A803QT19"/>
<reference evidence="1" key="1">
    <citation type="submission" date="2018-11" db="EMBL/GenBank/DDBJ databases">
        <authorList>
            <person name="Grassa J C."/>
        </authorList>
    </citation>
    <scope>NUCLEOTIDE SEQUENCE [LARGE SCALE GENOMIC DNA]</scope>
</reference>
<evidence type="ECO:0000313" key="1">
    <source>
        <dbReference type="EnsemblPlants" id="cds.novel_model_1053_5bd9a17a"/>
    </source>
</evidence>